<dbReference type="EMBL" id="CR936257">
    <property type="protein sequence ID" value="CAI48810.1"/>
    <property type="molecule type" value="Genomic_DNA"/>
</dbReference>
<dbReference type="Proteomes" id="UP000002698">
    <property type="component" value="Chromosome"/>
</dbReference>
<keyword evidence="3" id="KW-1185">Reference proteome</keyword>
<sequence length="764" mass="80869">MEYGLVVAWLAVYLAVGVAALPLAATLFPRFHDAGAAFAIPLGLAVLLFVGYFVGHLAFGWPAVLVALAVLVAASVTLGDTEAIDDRGFLEAAAVFTAAFLFLVAVRSVSPAIAPLPLSSGEKFLDYGLLRTLLRSGALPPEDMWFAGEPVQYYFGGQLLAALLTTITGTAPRFAYNLALAGAYASLVTAAYGLAGAVAAASDLPRRAAALTAAFFVGLAGNLYTAVHAAAWLVPESLAGALPGVAADAEAFGWTPEEFFYWDGTRVIEGTINEFPLFAWLNGDLHAHMLSTPFTLLAAALCYSYWRTPETELPRRRLLLLAVAPVAGLLAITNTWDFPVAAGLVFLTVAFAPSDPATLLPTTVAERIAPRTGIAEELRRDGVGLGVALAVLVVGALSVPFFWLGTASTRSVGLLPPQSDMWPLLVVHGGFLLLFVPFLVGRLSSAFDLRRPPAAAIAAGALAAGIGLWLAFGFAAAALFGPLLVAAWVLLRYRAGVGFETLLLLGGLGLVALVELAYVVEPRYQGTELERMNTVFKAYFQAWVIWAPAAGVVAASLLDNASGWRPDAAAQARLTQWGHRARQMRRVGGPAIVVLAVVAMGLYPALAVPAHFDSEPTGATGPTLDGQAYTHELYPDEAAAIEWLDDRDGQPTLVTAAPGGYTWDPEAGEGASAPASLTGIPTVLGWHHQEQYRGTEPYEARLDAVTALYEGAPDEQTVLFERYGVDYVYVGPTERTRYDLTIEDHPDLDVAFEQGSVVVYAVDG</sequence>
<feature type="transmembrane region" description="Helical" evidence="1">
    <location>
        <begin position="208"/>
        <end position="234"/>
    </location>
</feature>
<accession>A0A1U7EUZ9</accession>
<dbReference type="PANTHER" id="PTHR10790">
    <property type="entry name" value="TPR-DOMAIN CONTAINING PROTEIN"/>
    <property type="match status" value="1"/>
</dbReference>
<dbReference type="InterPro" id="IPR018746">
    <property type="entry name" value="DUF2298"/>
</dbReference>
<feature type="transmembrane region" description="Helical" evidence="1">
    <location>
        <begin position="502"/>
        <end position="520"/>
    </location>
</feature>
<feature type="transmembrane region" description="Helical" evidence="1">
    <location>
        <begin position="285"/>
        <end position="306"/>
    </location>
</feature>
<feature type="transmembrane region" description="Helical" evidence="1">
    <location>
        <begin position="587"/>
        <end position="606"/>
    </location>
</feature>
<dbReference type="Pfam" id="PF10060">
    <property type="entry name" value="DUF2298"/>
    <property type="match status" value="1"/>
</dbReference>
<feature type="transmembrane region" description="Helical" evidence="1">
    <location>
        <begin position="318"/>
        <end position="336"/>
    </location>
</feature>
<name>A0A1U7EUZ9_NATPD</name>
<keyword evidence="1" id="KW-1133">Transmembrane helix</keyword>
<feature type="transmembrane region" description="Helical" evidence="1">
    <location>
        <begin position="6"/>
        <end position="28"/>
    </location>
</feature>
<dbReference type="eggNOG" id="arCOG00563">
    <property type="taxonomic scope" value="Archaea"/>
</dbReference>
<dbReference type="GeneID" id="3701151"/>
<feature type="transmembrane region" description="Helical" evidence="1">
    <location>
        <begin position="540"/>
        <end position="558"/>
    </location>
</feature>
<feature type="transmembrane region" description="Helical" evidence="1">
    <location>
        <begin position="90"/>
        <end position="110"/>
    </location>
</feature>
<dbReference type="HOGENOM" id="CLU_011570_0_0_2"/>
<gene>
    <name evidence="2" type="ordered locus">NP_1438A</name>
</gene>
<feature type="transmembrane region" description="Helical" evidence="1">
    <location>
        <begin position="174"/>
        <end position="201"/>
    </location>
</feature>
<dbReference type="NCBIfam" id="TIGR03662">
    <property type="entry name" value="Chlor_Arch_YYY"/>
    <property type="match status" value="1"/>
</dbReference>
<protein>
    <submittedName>
        <fullName evidence="2">DUF2298 family protein</fullName>
    </submittedName>
</protein>
<dbReference type="PANTHER" id="PTHR10790:SF51">
    <property type="entry name" value="TETRATRICOPEPTIDE REPEAT PROTEIN"/>
    <property type="match status" value="1"/>
</dbReference>
<keyword evidence="1" id="KW-0812">Transmembrane</keyword>
<dbReference type="AlphaFoldDB" id="A0A1U7EUZ9"/>
<keyword evidence="1" id="KW-0472">Membrane</keyword>
<feature type="transmembrane region" description="Helical" evidence="1">
    <location>
        <begin position="422"/>
        <end position="441"/>
    </location>
</feature>
<dbReference type="RefSeq" id="WP_011322445.1">
    <property type="nucleotide sequence ID" value="NC_007426.1"/>
</dbReference>
<feature type="transmembrane region" description="Helical" evidence="1">
    <location>
        <begin position="382"/>
        <end position="402"/>
    </location>
</feature>
<organism evidence="2 3">
    <name type="scientific">Natronomonas pharaonis (strain ATCC 35678 / DSM 2160 / CIP 103997 / JCM 8858 / NBRC 14720 / NCIMB 2260 / Gabara)</name>
    <name type="common">Halobacterium pharaonis</name>
    <dbReference type="NCBI Taxonomy" id="348780"/>
    <lineage>
        <taxon>Archaea</taxon>
        <taxon>Methanobacteriati</taxon>
        <taxon>Methanobacteriota</taxon>
        <taxon>Stenosarchaea group</taxon>
        <taxon>Halobacteria</taxon>
        <taxon>Halobacteriales</taxon>
        <taxon>Natronomonadaceae</taxon>
        <taxon>Natronomonas</taxon>
    </lineage>
</organism>
<dbReference type="STRING" id="348780.NP_1438A"/>
<dbReference type="KEGG" id="nph:NP_1438A"/>
<evidence type="ECO:0000313" key="2">
    <source>
        <dbReference type="EMBL" id="CAI48810.1"/>
    </source>
</evidence>
<evidence type="ECO:0000256" key="1">
    <source>
        <dbReference type="SAM" id="Phobius"/>
    </source>
</evidence>
<evidence type="ECO:0000313" key="3">
    <source>
        <dbReference type="Proteomes" id="UP000002698"/>
    </source>
</evidence>
<reference evidence="2 3" key="1">
    <citation type="journal article" date="2005" name="Genome Res.">
        <title>Living with two extremes: conclusions from the genome sequence of Natronomonas pharaonis.</title>
        <authorList>
            <person name="Falb M."/>
            <person name="Pfeiffer F."/>
            <person name="Palm P."/>
            <person name="Rodewald K."/>
            <person name="Hickmann V."/>
            <person name="Tittor J."/>
            <person name="Oesterhelt D."/>
        </authorList>
    </citation>
    <scope>NUCLEOTIDE SEQUENCE [LARGE SCALE GENOMIC DNA]</scope>
    <source>
        <strain evidence="3">ATCC 35678 / DSM 2160 / CIP 103997 / JCM 8858 / NBRC 14720 / NCIMB 2260 / Gabara</strain>
    </source>
</reference>
<dbReference type="EnsemblBacteria" id="CAI48810">
    <property type="protein sequence ID" value="CAI48810"/>
    <property type="gene ID" value="NP_1438A"/>
</dbReference>
<dbReference type="OrthoDB" id="313199at2157"/>
<proteinExistence type="predicted"/>
<feature type="transmembrane region" description="Helical" evidence="1">
    <location>
        <begin position="59"/>
        <end position="78"/>
    </location>
</feature>
<feature type="transmembrane region" description="Helical" evidence="1">
    <location>
        <begin position="453"/>
        <end position="472"/>
    </location>
</feature>
<feature type="transmembrane region" description="Helical" evidence="1">
    <location>
        <begin position="35"/>
        <end position="53"/>
    </location>
</feature>